<dbReference type="EMBL" id="SZPU01000074">
    <property type="protein sequence ID" value="TKI63145.1"/>
    <property type="molecule type" value="Genomic_DNA"/>
</dbReference>
<dbReference type="Proteomes" id="UP000308744">
    <property type="component" value="Unassembled WGS sequence"/>
</dbReference>
<accession>A0A4U2YR49</accession>
<evidence type="ECO:0000313" key="3">
    <source>
        <dbReference type="Proteomes" id="UP000308744"/>
    </source>
</evidence>
<dbReference type="AlphaFoldDB" id="A0A4U2YR49"/>
<dbReference type="RefSeq" id="WP_137067813.1">
    <property type="nucleotide sequence ID" value="NZ_SZPU01000074.1"/>
</dbReference>
<feature type="non-terminal residue" evidence="2">
    <location>
        <position position="182"/>
    </location>
</feature>
<proteinExistence type="predicted"/>
<keyword evidence="3" id="KW-1185">Reference proteome</keyword>
<feature type="domain" description="Immunity MXAN-0049 protein" evidence="1">
    <location>
        <begin position="60"/>
        <end position="180"/>
    </location>
</feature>
<name>A0A4U2YR49_9BACI</name>
<dbReference type="Pfam" id="PF07791">
    <property type="entry name" value="Imm11"/>
    <property type="match status" value="1"/>
</dbReference>
<dbReference type="InterPro" id="IPR012433">
    <property type="entry name" value="Imm11"/>
</dbReference>
<organism evidence="2 3">
    <name type="scientific">Lysinibacillus mangiferihumi</name>
    <dbReference type="NCBI Taxonomy" id="1130819"/>
    <lineage>
        <taxon>Bacteria</taxon>
        <taxon>Bacillati</taxon>
        <taxon>Bacillota</taxon>
        <taxon>Bacilli</taxon>
        <taxon>Bacillales</taxon>
        <taxon>Bacillaceae</taxon>
        <taxon>Lysinibacillus</taxon>
    </lineage>
</organism>
<comment type="caution">
    <text evidence="2">The sequence shown here is derived from an EMBL/GenBank/DDBJ whole genome shotgun (WGS) entry which is preliminary data.</text>
</comment>
<protein>
    <recommendedName>
        <fullName evidence="1">Immunity MXAN-0049 protein domain-containing protein</fullName>
    </recommendedName>
</protein>
<sequence>MSYYQLFSNYGRDVYFSYTEKNEYDQSDFRKGLVYPLDEKLHYSIDKFDPYLNEYDILPTIGGLLVSLKFKKLVERLGSDCQFISAVITSTKSGEINDSFFVMNILNVISCLDMEKSEYKPLLKSLPNGPIEVLSVKYVPNSLDGHHIARMKEYKGYIIVDDVFIKACKVQKIKGVMFVKEG</sequence>
<evidence type="ECO:0000313" key="2">
    <source>
        <dbReference type="EMBL" id="TKI63145.1"/>
    </source>
</evidence>
<gene>
    <name evidence="2" type="ORF">FC756_18815</name>
</gene>
<evidence type="ECO:0000259" key="1">
    <source>
        <dbReference type="Pfam" id="PF07791"/>
    </source>
</evidence>
<reference evidence="2 3" key="1">
    <citation type="submission" date="2019-04" db="EMBL/GenBank/DDBJ databases">
        <title>Lysinibacillus genome sequencing.</title>
        <authorList>
            <person name="Dunlap C."/>
        </authorList>
    </citation>
    <scope>NUCLEOTIDE SEQUENCE [LARGE SCALE GENOMIC DNA]</scope>
    <source>
        <strain evidence="2 3">CCTCC AB 2010389</strain>
    </source>
</reference>